<sequence>MRVSICKIVIFIVVITLSIIIARISTMIKIDSNNNSSSNFEAKVGGAIFEENVEPKIDNSFNQLFWFVQISDIHISIFYDKSRISEFSEFCEKTIGAIKPYVVLASGDLTDAKTRDSLGSKQYEDEWKIYKNTLDKCKVVEKTLWLDVRGNHDNFNVPGRESKENYFRNYSIQGHLNSRSYVHQISGPSGELYSFIALDACLEPGPRRPFNFIGVLTQNEIEHVNLLIKEIEKSRSNYTIWFGHYPTSCILAPGEGVRKFMGLHKNGLAYVCGHLHTLLGTAPHLYTLQQNGLLELELADWKDNRKYRIMAIDHGLFSFVDVDHGKWPVAVITNPKHALFKMPEREPLNAMKSSSHIRVLAFSTAEVVNVSVKLDEGQWQICSHVYGPLYVVPWNPEEFFEKIHHINVHVIDSYGRETYLEQPFALDASRPSFHVFPRLILMSNITHISQILFGLMLVCCIVPLCFLRFLNKLVKGGYITTRLNIVKVWYTKLWILANVDRFFYPIVLYPLYLAIGPWSVGEVIEGYIGVIFIWGTFINNSYLPGAFTYAYAYIQLILFQLPFTLVMAHNLGQRINSRASSKALGVVLIMVMLIQIIFAYFFWLSYGTTALLLGPYRTWPIIMGFWLWRESHTLSVDFLRKNLGPFMSSREVSQQSGL</sequence>
<keyword evidence="1" id="KW-0812">Transmembrane</keyword>
<evidence type="ECO:0000256" key="1">
    <source>
        <dbReference type="SAM" id="Phobius"/>
    </source>
</evidence>
<protein>
    <submittedName>
        <fullName evidence="5">Uncharacterized protein</fullName>
    </submittedName>
</protein>
<dbReference type="CDD" id="cd07401">
    <property type="entry name" value="MPP_TMEM62_N"/>
    <property type="match status" value="1"/>
</dbReference>
<proteinExistence type="predicted"/>
<evidence type="ECO:0000259" key="2">
    <source>
        <dbReference type="Pfam" id="PF00149"/>
    </source>
</evidence>
<dbReference type="InterPro" id="IPR041871">
    <property type="entry name" value="MPP_TMEM62"/>
</dbReference>
<feature type="domain" description="Calcineurin-like phosphoesterase" evidence="2">
    <location>
        <begin position="66"/>
        <end position="277"/>
    </location>
</feature>
<dbReference type="SUPFAM" id="SSF56300">
    <property type="entry name" value="Metallo-dependent phosphatases"/>
    <property type="match status" value="1"/>
</dbReference>
<dbReference type="Pfam" id="PF24394">
    <property type="entry name" value="TMEM62_C"/>
    <property type="match status" value="1"/>
</dbReference>
<dbReference type="InterPro" id="IPR056229">
    <property type="entry name" value="Ig_TMM62"/>
</dbReference>
<dbReference type="InterPro" id="IPR004843">
    <property type="entry name" value="Calcineurin-like_PHP"/>
</dbReference>
<dbReference type="Pfam" id="PF24384">
    <property type="entry name" value="Ig_TMM62"/>
    <property type="match status" value="1"/>
</dbReference>
<keyword evidence="1" id="KW-0472">Membrane</keyword>
<feature type="domain" description="TMEM62 C-terminal" evidence="4">
    <location>
        <begin position="451"/>
        <end position="574"/>
    </location>
</feature>
<feature type="transmembrane region" description="Helical" evidence="1">
    <location>
        <begin position="511"/>
        <end position="538"/>
    </location>
</feature>
<dbReference type="InterPro" id="IPR029052">
    <property type="entry name" value="Metallo-depent_PP-like"/>
</dbReference>
<evidence type="ECO:0000313" key="5">
    <source>
        <dbReference type="EMBL" id="JAS32201.1"/>
    </source>
</evidence>
<dbReference type="Pfam" id="PF00149">
    <property type="entry name" value="Metallophos"/>
    <property type="match status" value="1"/>
</dbReference>
<feature type="domain" description="TMEM62 Ig-like" evidence="3">
    <location>
        <begin position="326"/>
        <end position="427"/>
    </location>
</feature>
<dbReference type="InterPro" id="IPR056230">
    <property type="entry name" value="TMEM62_C"/>
</dbReference>
<dbReference type="GO" id="GO:0016787">
    <property type="term" value="F:hydrolase activity"/>
    <property type="evidence" value="ECO:0007669"/>
    <property type="project" value="InterPro"/>
</dbReference>
<dbReference type="Gene3D" id="3.60.21.10">
    <property type="match status" value="1"/>
</dbReference>
<reference evidence="5" key="1">
    <citation type="submission" date="2015-12" db="EMBL/GenBank/DDBJ databases">
        <title>De novo transcriptome assembly of four potential Pierce s Disease insect vectors from Arizona vineyards.</title>
        <authorList>
            <person name="Tassone E.E."/>
        </authorList>
    </citation>
    <scope>NUCLEOTIDE SEQUENCE</scope>
</reference>
<feature type="transmembrane region" description="Helical" evidence="1">
    <location>
        <begin position="7"/>
        <end position="28"/>
    </location>
</feature>
<gene>
    <name evidence="5" type="ORF">g.11044</name>
</gene>
<evidence type="ECO:0000259" key="4">
    <source>
        <dbReference type="Pfam" id="PF24394"/>
    </source>
</evidence>
<organism evidence="5">
    <name type="scientific">Clastoptera arizonana</name>
    <name type="common">Arizona spittle bug</name>
    <dbReference type="NCBI Taxonomy" id="38151"/>
    <lineage>
        <taxon>Eukaryota</taxon>
        <taxon>Metazoa</taxon>
        <taxon>Ecdysozoa</taxon>
        <taxon>Arthropoda</taxon>
        <taxon>Hexapoda</taxon>
        <taxon>Insecta</taxon>
        <taxon>Pterygota</taxon>
        <taxon>Neoptera</taxon>
        <taxon>Paraneoptera</taxon>
        <taxon>Hemiptera</taxon>
        <taxon>Auchenorrhyncha</taxon>
        <taxon>Cercopoidea</taxon>
        <taxon>Clastopteridae</taxon>
        <taxon>Clastoptera</taxon>
    </lineage>
</organism>
<name>A0A1B6E2R8_9HEMI</name>
<feature type="transmembrane region" description="Helical" evidence="1">
    <location>
        <begin position="583"/>
        <end position="603"/>
    </location>
</feature>
<accession>A0A1B6E2R8</accession>
<dbReference type="AlphaFoldDB" id="A0A1B6E2R8"/>
<dbReference type="PANTHER" id="PTHR14795">
    <property type="entry name" value="HELICASE RELATED"/>
    <property type="match status" value="1"/>
</dbReference>
<dbReference type="EMBL" id="GEDC01005097">
    <property type="protein sequence ID" value="JAS32201.1"/>
    <property type="molecule type" value="Transcribed_RNA"/>
</dbReference>
<feature type="transmembrane region" description="Helical" evidence="1">
    <location>
        <begin position="451"/>
        <end position="470"/>
    </location>
</feature>
<dbReference type="PANTHER" id="PTHR14795:SF0">
    <property type="entry name" value="TRANSMEMBRANE PROTEIN 62"/>
    <property type="match status" value="1"/>
</dbReference>
<feature type="transmembrane region" description="Helical" evidence="1">
    <location>
        <begin position="550"/>
        <end position="571"/>
    </location>
</feature>
<evidence type="ECO:0000259" key="3">
    <source>
        <dbReference type="Pfam" id="PF24384"/>
    </source>
</evidence>
<keyword evidence="1" id="KW-1133">Transmembrane helix</keyword>